<name>A0AAD7JPK1_9AGAR</name>
<dbReference type="EMBL" id="JARKIB010000018">
    <property type="protein sequence ID" value="KAJ7769287.1"/>
    <property type="molecule type" value="Genomic_DNA"/>
</dbReference>
<reference evidence="1" key="1">
    <citation type="submission" date="2023-03" db="EMBL/GenBank/DDBJ databases">
        <title>Massive genome expansion in bonnet fungi (Mycena s.s.) driven by repeated elements and novel gene families across ecological guilds.</title>
        <authorList>
            <consortium name="Lawrence Berkeley National Laboratory"/>
            <person name="Harder C.B."/>
            <person name="Miyauchi S."/>
            <person name="Viragh M."/>
            <person name="Kuo A."/>
            <person name="Thoen E."/>
            <person name="Andreopoulos B."/>
            <person name="Lu D."/>
            <person name="Skrede I."/>
            <person name="Drula E."/>
            <person name="Henrissat B."/>
            <person name="Morin E."/>
            <person name="Kohler A."/>
            <person name="Barry K."/>
            <person name="LaButti K."/>
            <person name="Morin E."/>
            <person name="Salamov A."/>
            <person name="Lipzen A."/>
            <person name="Mereny Z."/>
            <person name="Hegedus B."/>
            <person name="Baldrian P."/>
            <person name="Stursova M."/>
            <person name="Weitz H."/>
            <person name="Taylor A."/>
            <person name="Grigoriev I.V."/>
            <person name="Nagy L.G."/>
            <person name="Martin F."/>
            <person name="Kauserud H."/>
        </authorList>
    </citation>
    <scope>NUCLEOTIDE SEQUENCE</scope>
    <source>
        <strain evidence="1">CBHHK182m</strain>
    </source>
</reference>
<keyword evidence="2" id="KW-1185">Reference proteome</keyword>
<accession>A0AAD7JPK1</accession>
<sequence length="373" mass="42822">MQSSLFGISAKKVALAGIELVTQTYRTMIWAKKAVTDLLHSHGTRYFESKGDDCDTVLTSIVDILRAAQINDLPDGLPAKVKVWYNNNISLFRKDAVTKEVAREVHDERYEAIKTEIREAGTEWHEVYRQAIARLWQELNGELQEEEKCKLVLRAAIRLARANANKEVAAFLKKMHNVYGVRMLCLSSLTDPDEKAQTSVPKFSQQFPKWKTMEGVLNAFLEYSEFFADPDTGEENSDGEDQASKANKSKYPWAIVGSIPNDELPNNLQEYPLFPEVPKETAQEYPGKIVIRAFVKEELKLALQCRRGVQWQHLMVLSEVEAIYNLWIGRQKEKKILLRFKVAEAKRKIEADQRVRIQSLKRKQPAYVLYPCT</sequence>
<dbReference type="Proteomes" id="UP001215598">
    <property type="component" value="Unassembled WGS sequence"/>
</dbReference>
<comment type="caution">
    <text evidence="1">The sequence shown here is derived from an EMBL/GenBank/DDBJ whole genome shotgun (WGS) entry which is preliminary data.</text>
</comment>
<dbReference type="AlphaFoldDB" id="A0AAD7JPK1"/>
<evidence type="ECO:0000313" key="2">
    <source>
        <dbReference type="Proteomes" id="UP001215598"/>
    </source>
</evidence>
<evidence type="ECO:0000313" key="1">
    <source>
        <dbReference type="EMBL" id="KAJ7769287.1"/>
    </source>
</evidence>
<gene>
    <name evidence="1" type="ORF">B0H16DRAFT_1452492</name>
</gene>
<organism evidence="1 2">
    <name type="scientific">Mycena metata</name>
    <dbReference type="NCBI Taxonomy" id="1033252"/>
    <lineage>
        <taxon>Eukaryota</taxon>
        <taxon>Fungi</taxon>
        <taxon>Dikarya</taxon>
        <taxon>Basidiomycota</taxon>
        <taxon>Agaricomycotina</taxon>
        <taxon>Agaricomycetes</taxon>
        <taxon>Agaricomycetidae</taxon>
        <taxon>Agaricales</taxon>
        <taxon>Marasmiineae</taxon>
        <taxon>Mycenaceae</taxon>
        <taxon>Mycena</taxon>
    </lineage>
</organism>
<proteinExistence type="predicted"/>
<protein>
    <submittedName>
        <fullName evidence="1">Uncharacterized protein</fullName>
    </submittedName>
</protein>